<evidence type="ECO:0000313" key="9">
    <source>
        <dbReference type="EMBL" id="MBB5849142.1"/>
    </source>
</evidence>
<feature type="transmembrane region" description="Helical" evidence="7">
    <location>
        <begin position="58"/>
        <end position="82"/>
    </location>
</feature>
<dbReference type="Pfam" id="PF00528">
    <property type="entry name" value="BPD_transp_1"/>
    <property type="match status" value="1"/>
</dbReference>
<name>A0A7W9JJP3_9MICC</name>
<feature type="transmembrane region" description="Helical" evidence="7">
    <location>
        <begin position="23"/>
        <end position="46"/>
    </location>
</feature>
<keyword evidence="5 7" id="KW-1133">Transmembrane helix</keyword>
<evidence type="ECO:0000259" key="8">
    <source>
        <dbReference type="PROSITE" id="PS50928"/>
    </source>
</evidence>
<dbReference type="AlphaFoldDB" id="A0A7W9JJP3"/>
<dbReference type="GO" id="GO:0048473">
    <property type="term" value="P:D-methionine transmembrane transport"/>
    <property type="evidence" value="ECO:0007669"/>
    <property type="project" value="TreeGrafter"/>
</dbReference>
<dbReference type="PANTHER" id="PTHR30450:SF1">
    <property type="entry name" value="D-METHIONINE TRANSPORT SYSTEM PERMEASE PROTEIN METI-RELATED"/>
    <property type="match status" value="1"/>
</dbReference>
<keyword evidence="2 7" id="KW-0813">Transport</keyword>
<evidence type="ECO:0000256" key="3">
    <source>
        <dbReference type="ARBA" id="ARBA00022475"/>
    </source>
</evidence>
<proteinExistence type="inferred from homology"/>
<evidence type="ECO:0000256" key="1">
    <source>
        <dbReference type="ARBA" id="ARBA00004651"/>
    </source>
</evidence>
<feature type="domain" description="ABC transmembrane type-1" evidence="8">
    <location>
        <begin position="19"/>
        <end position="212"/>
    </location>
</feature>
<evidence type="ECO:0000256" key="7">
    <source>
        <dbReference type="RuleBase" id="RU363032"/>
    </source>
</evidence>
<dbReference type="PROSITE" id="PS50928">
    <property type="entry name" value="ABC_TM1"/>
    <property type="match status" value="1"/>
</dbReference>
<comment type="subcellular location">
    <subcellularLocation>
        <location evidence="1 7">Cell membrane</location>
        <topology evidence="1 7">Multi-pass membrane protein</topology>
    </subcellularLocation>
</comment>
<dbReference type="InterPro" id="IPR000515">
    <property type="entry name" value="MetI-like"/>
</dbReference>
<keyword evidence="10" id="KW-1185">Reference proteome</keyword>
<organism evidence="9 10">
    <name type="scientific">Micrococcus endophyticus</name>
    <dbReference type="NCBI Taxonomy" id="455343"/>
    <lineage>
        <taxon>Bacteria</taxon>
        <taxon>Bacillati</taxon>
        <taxon>Actinomycetota</taxon>
        <taxon>Actinomycetes</taxon>
        <taxon>Micrococcales</taxon>
        <taxon>Micrococcaceae</taxon>
        <taxon>Micrococcus</taxon>
    </lineage>
</organism>
<evidence type="ECO:0000256" key="5">
    <source>
        <dbReference type="ARBA" id="ARBA00022989"/>
    </source>
</evidence>
<sequence>MSEALSRILQVWPEIVVALGQTLTMLAVTIPLAVLLGTPLGIWLFTHAPGGLSPSPRLHRAVDAAVSMLRSFPFLILLIAIIPVTRLIVGTTIGTAAVIVPLTVNAIPYFARFVEQNLAQLGPGPVEAARAMGATRGQIVRDVLLVDARPALVGSLTIMSVSFISYSAMAGLVGGGGIGDFAIRYGYYRYETPLMVVAILLMIGLVALLQFAGTRLSQRLDHRRPRTARRPRRRALAPAG</sequence>
<dbReference type="GO" id="GO:0005886">
    <property type="term" value="C:plasma membrane"/>
    <property type="evidence" value="ECO:0007669"/>
    <property type="project" value="UniProtKB-SubCell"/>
</dbReference>
<dbReference type="InterPro" id="IPR035906">
    <property type="entry name" value="MetI-like_sf"/>
</dbReference>
<dbReference type="InterPro" id="IPR051322">
    <property type="entry name" value="AA_ABC_Transporter_Permease"/>
</dbReference>
<comment type="caution">
    <text evidence="9">The sequence shown here is derived from an EMBL/GenBank/DDBJ whole genome shotgun (WGS) entry which is preliminary data.</text>
</comment>
<dbReference type="EMBL" id="JACHMW010000001">
    <property type="protein sequence ID" value="MBB5849142.1"/>
    <property type="molecule type" value="Genomic_DNA"/>
</dbReference>
<dbReference type="PANTHER" id="PTHR30450">
    <property type="entry name" value="ABC TRANSPORTER PERMEASE"/>
    <property type="match status" value="1"/>
</dbReference>
<evidence type="ECO:0000313" key="10">
    <source>
        <dbReference type="Proteomes" id="UP000567246"/>
    </source>
</evidence>
<keyword evidence="3" id="KW-1003">Cell membrane</keyword>
<protein>
    <submittedName>
        <fullName evidence="9">D-methionine transport system permease protein</fullName>
    </submittedName>
</protein>
<feature type="transmembrane region" description="Helical" evidence="7">
    <location>
        <begin position="151"/>
        <end position="174"/>
    </location>
</feature>
<feature type="transmembrane region" description="Helical" evidence="7">
    <location>
        <begin position="194"/>
        <end position="216"/>
    </location>
</feature>
<reference evidence="9 10" key="1">
    <citation type="submission" date="2020-08" db="EMBL/GenBank/DDBJ databases">
        <title>Sequencing the genomes of 1000 actinobacteria strains.</title>
        <authorList>
            <person name="Klenk H.-P."/>
        </authorList>
    </citation>
    <scope>NUCLEOTIDE SEQUENCE [LARGE SCALE GENOMIC DNA]</scope>
    <source>
        <strain evidence="9 10">DSM 17945</strain>
    </source>
</reference>
<keyword evidence="4 7" id="KW-0812">Transmembrane</keyword>
<evidence type="ECO:0000256" key="6">
    <source>
        <dbReference type="ARBA" id="ARBA00023136"/>
    </source>
</evidence>
<dbReference type="Proteomes" id="UP000567246">
    <property type="component" value="Unassembled WGS sequence"/>
</dbReference>
<evidence type="ECO:0000256" key="2">
    <source>
        <dbReference type="ARBA" id="ARBA00022448"/>
    </source>
</evidence>
<accession>A0A7W9JJP3</accession>
<dbReference type="Gene3D" id="1.10.3720.10">
    <property type="entry name" value="MetI-like"/>
    <property type="match status" value="1"/>
</dbReference>
<dbReference type="CDD" id="cd06261">
    <property type="entry name" value="TM_PBP2"/>
    <property type="match status" value="1"/>
</dbReference>
<evidence type="ECO:0000256" key="4">
    <source>
        <dbReference type="ARBA" id="ARBA00022692"/>
    </source>
</evidence>
<dbReference type="RefSeq" id="WP_184172550.1">
    <property type="nucleotide sequence ID" value="NZ_BAABAG010000014.1"/>
</dbReference>
<gene>
    <name evidence="9" type="ORF">HDA33_001706</name>
</gene>
<keyword evidence="6 7" id="KW-0472">Membrane</keyword>
<feature type="transmembrane region" description="Helical" evidence="7">
    <location>
        <begin position="88"/>
        <end position="111"/>
    </location>
</feature>
<dbReference type="SUPFAM" id="SSF161098">
    <property type="entry name" value="MetI-like"/>
    <property type="match status" value="1"/>
</dbReference>
<comment type="similarity">
    <text evidence="7">Belongs to the binding-protein-dependent transport system permease family.</text>
</comment>